<keyword evidence="2" id="KW-1185">Reference proteome</keyword>
<sequence length="45" mass="4351">MLNTAYIAAVTRTAHGGAAGAGASGTTITTITTGTITPVRSVVFA</sequence>
<dbReference type="RefSeq" id="WP_434028270.1">
    <property type="nucleotide sequence ID" value="NZ_BNBA01000001.1"/>
</dbReference>
<evidence type="ECO:0000313" key="2">
    <source>
        <dbReference type="Proteomes" id="UP000623958"/>
    </source>
</evidence>
<gene>
    <name evidence="1" type="ORF">GCM10009090_00230</name>
</gene>
<dbReference type="Proteomes" id="UP000623958">
    <property type="component" value="Unassembled WGS sequence"/>
</dbReference>
<evidence type="ECO:0000313" key="1">
    <source>
        <dbReference type="EMBL" id="GHH46027.1"/>
    </source>
</evidence>
<proteinExistence type="predicted"/>
<dbReference type="AlphaFoldDB" id="A0A919KGE3"/>
<reference evidence="1" key="2">
    <citation type="submission" date="2020-09" db="EMBL/GenBank/DDBJ databases">
        <authorList>
            <person name="Sun Q."/>
            <person name="Ohkuma M."/>
        </authorList>
    </citation>
    <scope>NUCLEOTIDE SEQUENCE</scope>
    <source>
        <strain evidence="1">JCM 13306</strain>
    </source>
</reference>
<protein>
    <submittedName>
        <fullName evidence="1">Uncharacterized protein</fullName>
    </submittedName>
</protein>
<reference evidence="1" key="1">
    <citation type="journal article" date="2014" name="Int. J. Syst. Evol. Microbiol.">
        <title>Complete genome sequence of Corynebacterium casei LMG S-19264T (=DSM 44701T), isolated from a smear-ripened cheese.</title>
        <authorList>
            <consortium name="US DOE Joint Genome Institute (JGI-PGF)"/>
            <person name="Walter F."/>
            <person name="Albersmeier A."/>
            <person name="Kalinowski J."/>
            <person name="Ruckert C."/>
        </authorList>
    </citation>
    <scope>NUCLEOTIDE SEQUENCE</scope>
    <source>
        <strain evidence="1">JCM 13306</strain>
    </source>
</reference>
<name>A0A919KGE3_9XANT</name>
<dbReference type="EMBL" id="BNBA01000001">
    <property type="protein sequence ID" value="GHH46027.1"/>
    <property type="molecule type" value="Genomic_DNA"/>
</dbReference>
<organism evidence="1 2">
    <name type="scientific">Xanthomonas boreopolis</name>
    <dbReference type="NCBI Taxonomy" id="86183"/>
    <lineage>
        <taxon>Bacteria</taxon>
        <taxon>Pseudomonadati</taxon>
        <taxon>Pseudomonadota</taxon>
        <taxon>Gammaproteobacteria</taxon>
        <taxon>Lysobacterales</taxon>
        <taxon>Lysobacteraceae</taxon>
        <taxon>Xanthomonas</taxon>
    </lineage>
</organism>
<comment type="caution">
    <text evidence="1">The sequence shown here is derived from an EMBL/GenBank/DDBJ whole genome shotgun (WGS) entry which is preliminary data.</text>
</comment>
<accession>A0A919KGE3</accession>